<dbReference type="NCBIfam" id="TIGR00369">
    <property type="entry name" value="unchar_dom_1"/>
    <property type="match status" value="1"/>
</dbReference>
<dbReference type="PANTHER" id="PTHR42856:SF1">
    <property type="entry name" value="ACYL-COENZYME A THIOESTERASE PAAI"/>
    <property type="match status" value="1"/>
</dbReference>
<evidence type="ECO:0000259" key="3">
    <source>
        <dbReference type="Pfam" id="PF03061"/>
    </source>
</evidence>
<comment type="similarity">
    <text evidence="1">Belongs to the thioesterase PaaI family.</text>
</comment>
<evidence type="ECO:0000256" key="1">
    <source>
        <dbReference type="ARBA" id="ARBA00008324"/>
    </source>
</evidence>
<proteinExistence type="inferred from homology"/>
<reference evidence="4 5" key="1">
    <citation type="submission" date="2019-08" db="EMBL/GenBank/DDBJ databases">
        <authorList>
            <person name="Khan S.A."/>
            <person name="Jeon C.O."/>
            <person name="Jeong S.E."/>
        </authorList>
    </citation>
    <scope>NUCLEOTIDE SEQUENCE [LARGE SCALE GENOMIC DNA]</scope>
    <source>
        <strain evidence="5">IMCC1728</strain>
    </source>
</reference>
<dbReference type="GO" id="GO:0016289">
    <property type="term" value="F:acyl-CoA hydrolase activity"/>
    <property type="evidence" value="ECO:0007669"/>
    <property type="project" value="UniProtKB-ARBA"/>
</dbReference>
<dbReference type="AlphaFoldDB" id="A0A5C6U027"/>
<dbReference type="EMBL" id="VOPW01000001">
    <property type="protein sequence ID" value="TXC66284.1"/>
    <property type="molecule type" value="Genomic_DNA"/>
</dbReference>
<dbReference type="PANTHER" id="PTHR42856">
    <property type="entry name" value="ACYL-COENZYME A THIOESTERASE PAAI"/>
    <property type="match status" value="1"/>
</dbReference>
<dbReference type="InterPro" id="IPR003736">
    <property type="entry name" value="PAAI_dom"/>
</dbReference>
<dbReference type="Gene3D" id="3.10.129.10">
    <property type="entry name" value="Hotdog Thioesterase"/>
    <property type="match status" value="1"/>
</dbReference>
<dbReference type="InterPro" id="IPR052723">
    <property type="entry name" value="Acyl-CoA_thioesterase_PaaI"/>
</dbReference>
<organism evidence="4 5">
    <name type="scientific">Piscinibacter aquaticus</name>
    <dbReference type="NCBI Taxonomy" id="392597"/>
    <lineage>
        <taxon>Bacteria</taxon>
        <taxon>Pseudomonadati</taxon>
        <taxon>Pseudomonadota</taxon>
        <taxon>Betaproteobacteria</taxon>
        <taxon>Burkholderiales</taxon>
        <taxon>Sphaerotilaceae</taxon>
        <taxon>Piscinibacter</taxon>
    </lineage>
</organism>
<gene>
    <name evidence="4" type="primary">paaI</name>
    <name evidence="4" type="ORF">FSC37_11410</name>
</gene>
<evidence type="ECO:0000313" key="5">
    <source>
        <dbReference type="Proteomes" id="UP000321832"/>
    </source>
</evidence>
<dbReference type="InterPro" id="IPR006683">
    <property type="entry name" value="Thioestr_dom"/>
</dbReference>
<keyword evidence="2" id="KW-0378">Hydrolase</keyword>
<feature type="domain" description="Thioesterase" evidence="3">
    <location>
        <begin position="56"/>
        <end position="130"/>
    </location>
</feature>
<dbReference type="Pfam" id="PF03061">
    <property type="entry name" value="4HBT"/>
    <property type="match status" value="1"/>
</dbReference>
<keyword evidence="5" id="KW-1185">Reference proteome</keyword>
<dbReference type="SUPFAM" id="SSF54637">
    <property type="entry name" value="Thioesterase/thiol ester dehydrase-isomerase"/>
    <property type="match status" value="1"/>
</dbReference>
<accession>A0A5C6U027</accession>
<comment type="caution">
    <text evidence="4">The sequence shown here is derived from an EMBL/GenBank/DDBJ whole genome shotgun (WGS) entry which is preliminary data.</text>
</comment>
<name>A0A5C6U027_9BURK</name>
<evidence type="ECO:0000313" key="4">
    <source>
        <dbReference type="EMBL" id="TXC66284.1"/>
    </source>
</evidence>
<evidence type="ECO:0000256" key="2">
    <source>
        <dbReference type="ARBA" id="ARBA00022801"/>
    </source>
</evidence>
<dbReference type="Proteomes" id="UP000321832">
    <property type="component" value="Unassembled WGS sequence"/>
</dbReference>
<protein>
    <submittedName>
        <fullName evidence="4">Hydroxyphenylacetyl-CoA thioesterase PaaI</fullName>
    </submittedName>
</protein>
<dbReference type="CDD" id="cd03443">
    <property type="entry name" value="PaaI_thioesterase"/>
    <property type="match status" value="1"/>
</dbReference>
<dbReference type="FunFam" id="3.10.129.10:FF:000022">
    <property type="entry name" value="Phenylacetic acid degradation protein"/>
    <property type="match status" value="1"/>
</dbReference>
<sequence>MKDSSYSDAQHLAERVRDTMFATDKAAHALGMAVSAISPGHASVTMMVREDMLNGFGTCQGGLIATLADMAFAYACNSYNEMTVASGFDIDLLGPGRAGDQLTASARVVSQGSRMGVYDIDVTNQSGERIAVFRGRSYRMKGRQVVPT</sequence>
<dbReference type="InterPro" id="IPR029069">
    <property type="entry name" value="HotDog_dom_sf"/>
</dbReference>
<dbReference type="InterPro" id="IPR011973">
    <property type="entry name" value="PaaD"/>
</dbReference>
<dbReference type="NCBIfam" id="TIGR02286">
    <property type="entry name" value="PaaD"/>
    <property type="match status" value="1"/>
</dbReference>